<dbReference type="Proteomes" id="UP000682802">
    <property type="component" value="Chromosome 1"/>
</dbReference>
<organism evidence="1 2">
    <name type="scientific">Flammeovirga kamogawensis</name>
    <dbReference type="NCBI Taxonomy" id="373891"/>
    <lineage>
        <taxon>Bacteria</taxon>
        <taxon>Pseudomonadati</taxon>
        <taxon>Bacteroidota</taxon>
        <taxon>Cytophagia</taxon>
        <taxon>Cytophagales</taxon>
        <taxon>Flammeovirgaceae</taxon>
        <taxon>Flammeovirga</taxon>
    </lineage>
</organism>
<keyword evidence="2" id="KW-1185">Reference proteome</keyword>
<sequence>MKNYTKNLFVAGILASTLFSSCEKENNTPTPDDGINGTELANFLNANNPINIDSESASGWEKPSWAVSADYSGTDVDVTNAGILEGDITSDLTLLANSVHFLKGGVHVKAGATLTIEEGVKIVDPDEPGVSYLMIEQDAKIIAQGTAQNMIVFTTEKASSIGAPGSWGGIIINGHAPINNGDESGRATPEVAGDGIWYGGNQPNDNSGVLEYIRLEFGGNQITADKEHNGFTFNGVGTGTVIKNLQAHKGADDGFEWFGGTVNAENLVSTDNGDDSFDWTEGWVGTATNLYGENVTQGDRGLEGDNNQANNAMEPFSFPTLKNVTLINQGASNSQGLKLREGTKVKIENIIVQGYPTGVSIEHDITLTHVHASYFPEDGKEAENSFIISDIKVSDATTPIEYKESR</sequence>
<dbReference type="PANTHER" id="PTHR41339">
    <property type="entry name" value="LIPL48"/>
    <property type="match status" value="1"/>
</dbReference>
<proteinExistence type="predicted"/>
<reference evidence="1 2" key="1">
    <citation type="submission" date="2021-05" db="EMBL/GenBank/DDBJ databases">
        <title>Comparative genomic studies on the polysaccharide-degrading batcterial strains of the Flammeovirga genus.</title>
        <authorList>
            <person name="Zewei F."/>
            <person name="Zheng Z."/>
            <person name="Yu L."/>
            <person name="Ruyue G."/>
            <person name="Yanhong M."/>
            <person name="Yuanyuan C."/>
            <person name="Jingyan G."/>
            <person name="Wenjun H."/>
        </authorList>
    </citation>
    <scope>NUCLEOTIDE SEQUENCE [LARGE SCALE GENOMIC DNA]</scope>
    <source>
        <strain evidence="1 2">YS10</strain>
    </source>
</reference>
<dbReference type="PROSITE" id="PS51257">
    <property type="entry name" value="PROKAR_LIPOPROTEIN"/>
    <property type="match status" value="1"/>
</dbReference>
<evidence type="ECO:0000313" key="1">
    <source>
        <dbReference type="EMBL" id="QWG05957.1"/>
    </source>
</evidence>
<protein>
    <recommendedName>
        <fullName evidence="3">T9SS C-terminal target domain-containing protein</fullName>
    </recommendedName>
</protein>
<dbReference type="EMBL" id="CP076128">
    <property type="protein sequence ID" value="QWG05957.1"/>
    <property type="molecule type" value="Genomic_DNA"/>
</dbReference>
<dbReference type="PANTHER" id="PTHR41339:SF1">
    <property type="entry name" value="SECRETED PROTEIN"/>
    <property type="match status" value="1"/>
</dbReference>
<dbReference type="RefSeq" id="WP_144073386.1">
    <property type="nucleotide sequence ID" value="NZ_CP076128.1"/>
</dbReference>
<accession>A0ABX8GRR8</accession>
<evidence type="ECO:0000313" key="2">
    <source>
        <dbReference type="Proteomes" id="UP000682802"/>
    </source>
</evidence>
<name>A0ABX8GRR8_9BACT</name>
<gene>
    <name evidence="1" type="ORF">KM029_11315</name>
</gene>
<evidence type="ECO:0008006" key="3">
    <source>
        <dbReference type="Google" id="ProtNLM"/>
    </source>
</evidence>